<accession>A0ABV9M755</accession>
<evidence type="ECO:0000313" key="1">
    <source>
        <dbReference type="EMBL" id="MFC4710951.1"/>
    </source>
</evidence>
<protein>
    <submittedName>
        <fullName evidence="1">HAD hydrolase family protein</fullName>
    </submittedName>
</protein>
<dbReference type="Gene3D" id="3.40.50.1000">
    <property type="entry name" value="HAD superfamily/HAD-like"/>
    <property type="match status" value="1"/>
</dbReference>
<gene>
    <name evidence="1" type="ORF">ACFO3L_10100</name>
</gene>
<dbReference type="SUPFAM" id="SSF56784">
    <property type="entry name" value="HAD-like"/>
    <property type="match status" value="1"/>
</dbReference>
<sequence>MAALKEVTATGHEVIFASARPIRDMLPVIASDFHHYSMIGGNGSLISVNGKVIQSTAFSEDETTKSSNRFMNIKRPI</sequence>
<dbReference type="Proteomes" id="UP001596026">
    <property type="component" value="Unassembled WGS sequence"/>
</dbReference>
<dbReference type="RefSeq" id="WP_379966892.1">
    <property type="nucleotide sequence ID" value="NZ_JBHSGT010000061.1"/>
</dbReference>
<dbReference type="Pfam" id="PF08282">
    <property type="entry name" value="Hydrolase_3"/>
    <property type="match status" value="1"/>
</dbReference>
<dbReference type="EMBL" id="JBHSGT010000061">
    <property type="protein sequence ID" value="MFC4710951.1"/>
    <property type="molecule type" value="Genomic_DNA"/>
</dbReference>
<comment type="caution">
    <text evidence="1">The sequence shown here is derived from an EMBL/GenBank/DDBJ whole genome shotgun (WGS) entry which is preliminary data.</text>
</comment>
<dbReference type="GO" id="GO:0016787">
    <property type="term" value="F:hydrolase activity"/>
    <property type="evidence" value="ECO:0007669"/>
    <property type="project" value="UniProtKB-KW"/>
</dbReference>
<name>A0ABV9M755_9ENTE</name>
<organism evidence="1 2">
    <name type="scientific">Enterococcus eurekensis</name>
    <dbReference type="NCBI Taxonomy" id="1159753"/>
    <lineage>
        <taxon>Bacteria</taxon>
        <taxon>Bacillati</taxon>
        <taxon>Bacillota</taxon>
        <taxon>Bacilli</taxon>
        <taxon>Lactobacillales</taxon>
        <taxon>Enterococcaceae</taxon>
        <taxon>Enterococcus</taxon>
    </lineage>
</organism>
<proteinExistence type="predicted"/>
<evidence type="ECO:0000313" key="2">
    <source>
        <dbReference type="Proteomes" id="UP001596026"/>
    </source>
</evidence>
<dbReference type="InterPro" id="IPR023214">
    <property type="entry name" value="HAD_sf"/>
</dbReference>
<dbReference type="InterPro" id="IPR036412">
    <property type="entry name" value="HAD-like_sf"/>
</dbReference>
<keyword evidence="1" id="KW-0378">Hydrolase</keyword>
<keyword evidence="2" id="KW-1185">Reference proteome</keyword>
<reference evidence="2" key="1">
    <citation type="journal article" date="2019" name="Int. J. Syst. Evol. Microbiol.">
        <title>The Global Catalogue of Microorganisms (GCM) 10K type strain sequencing project: providing services to taxonomists for standard genome sequencing and annotation.</title>
        <authorList>
            <consortium name="The Broad Institute Genomics Platform"/>
            <consortium name="The Broad Institute Genome Sequencing Center for Infectious Disease"/>
            <person name="Wu L."/>
            <person name="Ma J."/>
        </authorList>
    </citation>
    <scope>NUCLEOTIDE SEQUENCE [LARGE SCALE GENOMIC DNA]</scope>
    <source>
        <strain evidence="2">CGMCC 1.19061</strain>
    </source>
</reference>